<evidence type="ECO:0000256" key="1">
    <source>
        <dbReference type="ARBA" id="ARBA00022676"/>
    </source>
</evidence>
<dbReference type="OrthoDB" id="9813211at2"/>
<reference evidence="5" key="1">
    <citation type="submission" date="2009-05" db="EMBL/GenBank/DDBJ databases">
        <title>Complete sequence of chromosome of Thauera sp. MZ1T.</title>
        <authorList>
            <consortium name="US DOE Joint Genome Institute"/>
            <person name="Lucas S."/>
            <person name="Copeland A."/>
            <person name="Lapidus A."/>
            <person name="Glavina del Rio T."/>
            <person name="Dalin E."/>
            <person name="Tice H."/>
            <person name="Bruce D."/>
            <person name="Goodwin L."/>
            <person name="Pitluck S."/>
            <person name="Sims D."/>
            <person name="Brettin T."/>
            <person name="Detter J.C."/>
            <person name="Han C."/>
            <person name="Larimer F."/>
            <person name="Land M."/>
            <person name="Hauser L."/>
            <person name="Kyrpides N."/>
            <person name="Mikhailova N."/>
            <person name="Sayler G.S."/>
        </authorList>
    </citation>
    <scope>NUCLEOTIDE SEQUENCE [LARGE SCALE GENOMIC DNA]</scope>
    <source>
        <strain evidence="5">MZ1T</strain>
    </source>
</reference>
<dbReference type="PANTHER" id="PTHR12526:SF510">
    <property type="entry name" value="D-INOSITOL 3-PHOSPHATE GLYCOSYLTRANSFERASE"/>
    <property type="match status" value="1"/>
</dbReference>
<keyword evidence="2 4" id="KW-0808">Transferase</keyword>
<evidence type="ECO:0000313" key="4">
    <source>
        <dbReference type="EMBL" id="ACK53881.1"/>
    </source>
</evidence>
<dbReference type="Pfam" id="PF00534">
    <property type="entry name" value="Glycos_transf_1"/>
    <property type="match status" value="1"/>
</dbReference>
<protein>
    <submittedName>
        <fullName evidence="4">Glycosyl transferase group 1</fullName>
    </submittedName>
</protein>
<dbReference type="InterPro" id="IPR001296">
    <property type="entry name" value="Glyco_trans_1"/>
</dbReference>
<keyword evidence="1" id="KW-0328">Glycosyltransferase</keyword>
<organism evidence="4 5">
    <name type="scientific">Thauera aminoaromatica</name>
    <dbReference type="NCBI Taxonomy" id="164330"/>
    <lineage>
        <taxon>Bacteria</taxon>
        <taxon>Pseudomonadati</taxon>
        <taxon>Pseudomonadota</taxon>
        <taxon>Betaproteobacteria</taxon>
        <taxon>Rhodocyclales</taxon>
        <taxon>Zoogloeaceae</taxon>
        <taxon>Thauera</taxon>
    </lineage>
</organism>
<dbReference type="eggNOG" id="COG0438">
    <property type="taxonomic scope" value="Bacteria"/>
</dbReference>
<sequence>MHYRAPLFERLAEWHDIEVVHRGPELSGDWRFKQRVVEYRKFGPFDLVTDDLSSDIDVLVVMQNLRLIQYWLLPFRFWRRFAFVFWGIGVSSSGGLARKKNLISWVRGFCSSFADGIGFYSAYPLSFYPQKALDKAVVVGNSVESPTAENTSAGEKDSILFIGTLDARKGLPLLLNVFARYLKALPAGSAVRSLRVVGDGPQRKELEALAKSLGIGDSVRFEGAVTDAEAKKVFFEKAAVTVSPLQAGLSVAESFSFGVPFITHKNPVSGGEYLSIEDGENGFLFETEDELLAALLKVGGDPAVRVRLGNNSYEFYRANLQMSQFAERFDKLLRDSYARFKH</sequence>
<accession>C4ZJE8</accession>
<gene>
    <name evidence="4" type="ordered locus">Tmz1t_1122</name>
</gene>
<feature type="domain" description="Glycosyl transferase family 1" evidence="3">
    <location>
        <begin position="150"/>
        <end position="314"/>
    </location>
</feature>
<evidence type="ECO:0000256" key="2">
    <source>
        <dbReference type="ARBA" id="ARBA00022679"/>
    </source>
</evidence>
<evidence type="ECO:0000259" key="3">
    <source>
        <dbReference type="Pfam" id="PF00534"/>
    </source>
</evidence>
<name>C4ZJE8_THASP</name>
<dbReference type="GO" id="GO:0016757">
    <property type="term" value="F:glycosyltransferase activity"/>
    <property type="evidence" value="ECO:0007669"/>
    <property type="project" value="UniProtKB-KW"/>
</dbReference>
<dbReference type="SUPFAM" id="SSF53756">
    <property type="entry name" value="UDP-Glycosyltransferase/glycogen phosphorylase"/>
    <property type="match status" value="1"/>
</dbReference>
<evidence type="ECO:0000313" key="5">
    <source>
        <dbReference type="Proteomes" id="UP000002186"/>
    </source>
</evidence>
<reference evidence="4 5" key="2">
    <citation type="journal article" date="2012" name="Stand. Genomic Sci.">
        <title>Complete genome sequence of Thauera aminoaromatica strain MZ1T.</title>
        <authorList>
            <person name="Jiang K."/>
            <person name="Sanseverino J."/>
            <person name="Chauhan A."/>
            <person name="Lucas S."/>
            <person name="Copeland A."/>
            <person name="Lapidus A."/>
            <person name="Del Rio T.G."/>
            <person name="Dalin E."/>
            <person name="Tice H."/>
            <person name="Bruce D."/>
            <person name="Goodwin L."/>
            <person name="Pitluck S."/>
            <person name="Sims D."/>
            <person name="Brettin T."/>
            <person name="Detter J.C."/>
            <person name="Han C."/>
            <person name="Chang Y.J."/>
            <person name="Larimer F."/>
            <person name="Land M."/>
            <person name="Hauser L."/>
            <person name="Kyrpides N.C."/>
            <person name="Mikhailova N."/>
            <person name="Moser S."/>
            <person name="Jegier P."/>
            <person name="Close D."/>
            <person name="Debruyn J.M."/>
            <person name="Wang Y."/>
            <person name="Layton A.C."/>
            <person name="Allen M.S."/>
            <person name="Sayler G.S."/>
        </authorList>
    </citation>
    <scope>NUCLEOTIDE SEQUENCE [LARGE SCALE GENOMIC DNA]</scope>
    <source>
        <strain evidence="4 5">MZ1T</strain>
    </source>
</reference>
<dbReference type="Gene3D" id="3.40.50.2000">
    <property type="entry name" value="Glycogen Phosphorylase B"/>
    <property type="match status" value="1"/>
</dbReference>
<dbReference type="Proteomes" id="UP000002186">
    <property type="component" value="Chromosome"/>
</dbReference>
<keyword evidence="5" id="KW-1185">Reference proteome</keyword>
<proteinExistence type="predicted"/>
<dbReference type="EMBL" id="CP001281">
    <property type="protein sequence ID" value="ACK53881.1"/>
    <property type="molecule type" value="Genomic_DNA"/>
</dbReference>
<dbReference type="AlphaFoldDB" id="C4ZJE8"/>
<dbReference type="STRING" id="85643.Tmz1t_1122"/>
<dbReference type="KEGG" id="tmz:Tmz1t_1122"/>
<dbReference type="PANTHER" id="PTHR12526">
    <property type="entry name" value="GLYCOSYLTRANSFERASE"/>
    <property type="match status" value="1"/>
</dbReference>
<dbReference type="HOGENOM" id="CLU_777686_0_0_4"/>